<evidence type="ECO:0000313" key="1">
    <source>
        <dbReference type="EMBL" id="ELR19045.1"/>
    </source>
</evidence>
<name>L8H1C6_ACACF</name>
<organism evidence="1 2">
    <name type="scientific">Acanthamoeba castellanii (strain ATCC 30010 / Neff)</name>
    <dbReference type="NCBI Taxonomy" id="1257118"/>
    <lineage>
        <taxon>Eukaryota</taxon>
        <taxon>Amoebozoa</taxon>
        <taxon>Discosea</taxon>
        <taxon>Longamoebia</taxon>
        <taxon>Centramoebida</taxon>
        <taxon>Acanthamoebidae</taxon>
        <taxon>Acanthamoeba</taxon>
    </lineage>
</organism>
<dbReference type="EMBL" id="KB007939">
    <property type="protein sequence ID" value="ELR19045.1"/>
    <property type="molecule type" value="Genomic_DNA"/>
</dbReference>
<sequence>MEQPTNTEGAGQHKQDLGVVPDLEEALQHFAHLVEVYYDSTALSSSGAKQEDEPHALLQAVLDVYEQCKGTAGGVVVVGAAAAGRSGREHLQRIGFVPLTSPEGKSMRLVYHEHLAAYESAKSRARSEYHAKRAQQHEADFMGELAGIFDMRHIVCNDDNPHETLFFPEEEDDGEEHRRTSSPLPQAKASVAAFVQKYHKVVGTTPFLKGLRRILEQQVGQTVALQWTLAISVFTESGGPAFLSEALALMHVLRFRPLKLVHIDDGMVSVTWRMCADLSDKDITSLLRAGLTNNSLKKMPGSPTGTVAVSDVQRRLPPASSGGGEAAPPAQGLKMLLRKMKISS</sequence>
<dbReference type="AlphaFoldDB" id="L8H1C6"/>
<proteinExistence type="predicted"/>
<dbReference type="VEuPathDB" id="AmoebaDB:ACA1_235930"/>
<keyword evidence="2" id="KW-1185">Reference proteome</keyword>
<reference evidence="1 2" key="1">
    <citation type="journal article" date="2013" name="Genome Biol.">
        <title>Genome of Acanthamoeba castellanii highlights extensive lateral gene transfer and early evolution of tyrosine kinase signaling.</title>
        <authorList>
            <person name="Clarke M."/>
            <person name="Lohan A.J."/>
            <person name="Liu B."/>
            <person name="Lagkouvardos I."/>
            <person name="Roy S."/>
            <person name="Zafar N."/>
            <person name="Bertelli C."/>
            <person name="Schilde C."/>
            <person name="Kianianmomeni A."/>
            <person name="Burglin T.R."/>
            <person name="Frech C."/>
            <person name="Turcotte B."/>
            <person name="Kopec K.O."/>
            <person name="Synnott J.M."/>
            <person name="Choo C."/>
            <person name="Paponov I."/>
            <person name="Finkler A."/>
            <person name="Soon Heng Tan C."/>
            <person name="Hutchins A.P."/>
            <person name="Weinmeier T."/>
            <person name="Rattei T."/>
            <person name="Chu J.S."/>
            <person name="Gimenez G."/>
            <person name="Irimia M."/>
            <person name="Rigden D.J."/>
            <person name="Fitzpatrick D.A."/>
            <person name="Lorenzo-Morales J."/>
            <person name="Bateman A."/>
            <person name="Chiu C.H."/>
            <person name="Tang P."/>
            <person name="Hegemann P."/>
            <person name="Fromm H."/>
            <person name="Raoult D."/>
            <person name="Greub G."/>
            <person name="Miranda-Saavedra D."/>
            <person name="Chen N."/>
            <person name="Nash P."/>
            <person name="Ginger M.L."/>
            <person name="Horn M."/>
            <person name="Schaap P."/>
            <person name="Caler L."/>
            <person name="Loftus B."/>
        </authorList>
    </citation>
    <scope>NUCLEOTIDE SEQUENCE [LARGE SCALE GENOMIC DNA]</scope>
    <source>
        <strain evidence="1 2">Neff</strain>
    </source>
</reference>
<accession>L8H1C6</accession>
<evidence type="ECO:0000313" key="2">
    <source>
        <dbReference type="Proteomes" id="UP000011083"/>
    </source>
</evidence>
<dbReference type="GeneID" id="14919815"/>
<protein>
    <submittedName>
        <fullName evidence="1">Uncharacterized protein</fullName>
    </submittedName>
</protein>
<dbReference type="Proteomes" id="UP000011083">
    <property type="component" value="Unassembled WGS sequence"/>
</dbReference>
<dbReference type="KEGG" id="acan:ACA1_235930"/>
<dbReference type="RefSeq" id="XP_004341109.1">
    <property type="nucleotide sequence ID" value="XM_004341061.1"/>
</dbReference>
<gene>
    <name evidence="1" type="ORF">ACA1_235930</name>
</gene>